<protein>
    <recommendedName>
        <fullName evidence="1">Glycosyltransferase 2-like domain-containing protein</fullName>
    </recommendedName>
</protein>
<name>A0A1D8P4N1_9FLAO</name>
<keyword evidence="3" id="KW-1185">Reference proteome</keyword>
<dbReference type="PANTHER" id="PTHR22916">
    <property type="entry name" value="GLYCOSYLTRANSFERASE"/>
    <property type="match status" value="1"/>
</dbReference>
<dbReference type="GO" id="GO:0016758">
    <property type="term" value="F:hexosyltransferase activity"/>
    <property type="evidence" value="ECO:0007669"/>
    <property type="project" value="UniProtKB-ARBA"/>
</dbReference>
<proteinExistence type="predicted"/>
<sequence>MNEPLVSIIIPTYNRAYLIAETIESILKQTFTNWECIIVDDGSSDNTEQLMNEFSKKDSRIQFYKRPVNKIKGANSCRNYGFELSKGKYINWFDSDDLMAYDFLETGISTLKNSINDFIIFDYEIFKENISNTIKIQKNQTKNLIEDYATWKINFGTWAIIWKRSIVKNYNFDESLTRAQDLDFNLRIFFNEKFTFVNSNKIGVFLRQHDKNLTSKFNNKNFESLKSEIKVRSYLINNLIKLNTDKKVITNSIKILNISFIKLYRSNEYKTFITEIKKCINFKEKPLKKIFWYSKTRLLLFIYKVFKRGDLKLKKHLLSLPFGNIYRMNG</sequence>
<dbReference type="PANTHER" id="PTHR22916:SF3">
    <property type="entry name" value="UDP-GLCNAC:BETAGAL BETA-1,3-N-ACETYLGLUCOSAMINYLTRANSFERASE-LIKE PROTEIN 1"/>
    <property type="match status" value="1"/>
</dbReference>
<dbReference type="CDD" id="cd00761">
    <property type="entry name" value="Glyco_tranf_GTA_type"/>
    <property type="match status" value="1"/>
</dbReference>
<feature type="domain" description="Glycosyltransferase 2-like" evidence="1">
    <location>
        <begin position="7"/>
        <end position="161"/>
    </location>
</feature>
<dbReference type="EMBL" id="CP017478">
    <property type="protein sequence ID" value="AOW19507.1"/>
    <property type="molecule type" value="Genomic_DNA"/>
</dbReference>
<evidence type="ECO:0000259" key="1">
    <source>
        <dbReference type="Pfam" id="PF00535"/>
    </source>
</evidence>
<evidence type="ECO:0000313" key="3">
    <source>
        <dbReference type="Proteomes" id="UP000176050"/>
    </source>
</evidence>
<dbReference type="Gene3D" id="3.90.550.10">
    <property type="entry name" value="Spore Coat Polysaccharide Biosynthesis Protein SpsA, Chain A"/>
    <property type="match status" value="1"/>
</dbReference>
<dbReference type="STRING" id="1850246.LPB138_01895"/>
<dbReference type="InterPro" id="IPR001173">
    <property type="entry name" value="Glyco_trans_2-like"/>
</dbReference>
<gene>
    <name evidence="2" type="ORF">LPB138_01895</name>
</gene>
<dbReference type="Proteomes" id="UP000176050">
    <property type="component" value="Chromosome"/>
</dbReference>
<accession>A0A1D8P4N1</accession>
<reference evidence="2 3" key="1">
    <citation type="submission" date="2016-10" db="EMBL/GenBank/DDBJ databases">
        <title>Lutibacter sp. LPB0138, isolated from marine gastropod.</title>
        <authorList>
            <person name="Kim E."/>
            <person name="Yi H."/>
        </authorList>
    </citation>
    <scope>NUCLEOTIDE SEQUENCE [LARGE SCALE GENOMIC DNA]</scope>
    <source>
        <strain evidence="2 3">LPB0138</strain>
    </source>
</reference>
<dbReference type="RefSeq" id="WP_070235623.1">
    <property type="nucleotide sequence ID" value="NZ_CP017478.1"/>
</dbReference>
<dbReference type="OrthoDB" id="597270at2"/>
<dbReference type="SUPFAM" id="SSF53448">
    <property type="entry name" value="Nucleotide-diphospho-sugar transferases"/>
    <property type="match status" value="1"/>
</dbReference>
<organism evidence="2 3">
    <name type="scientific">Urechidicola croceus</name>
    <dbReference type="NCBI Taxonomy" id="1850246"/>
    <lineage>
        <taxon>Bacteria</taxon>
        <taxon>Pseudomonadati</taxon>
        <taxon>Bacteroidota</taxon>
        <taxon>Flavobacteriia</taxon>
        <taxon>Flavobacteriales</taxon>
        <taxon>Flavobacteriaceae</taxon>
        <taxon>Urechidicola</taxon>
    </lineage>
</organism>
<evidence type="ECO:0000313" key="2">
    <source>
        <dbReference type="EMBL" id="AOW19507.1"/>
    </source>
</evidence>
<dbReference type="Pfam" id="PF00535">
    <property type="entry name" value="Glycos_transf_2"/>
    <property type="match status" value="1"/>
</dbReference>
<dbReference type="InterPro" id="IPR029044">
    <property type="entry name" value="Nucleotide-diphossugar_trans"/>
</dbReference>
<dbReference type="KEGG" id="lul:LPB138_01895"/>
<dbReference type="AlphaFoldDB" id="A0A1D8P4N1"/>